<dbReference type="SUPFAM" id="SSF52540">
    <property type="entry name" value="P-loop containing nucleoside triphosphate hydrolases"/>
    <property type="match status" value="2"/>
</dbReference>
<gene>
    <name evidence="1" type="ORF">H8S84_14145</name>
</gene>
<dbReference type="InterPro" id="IPR027417">
    <property type="entry name" value="P-loop_NTPase"/>
</dbReference>
<accession>A0A923SPB3</accession>
<evidence type="ECO:0000313" key="2">
    <source>
        <dbReference type="Proteomes" id="UP000603640"/>
    </source>
</evidence>
<comment type="caution">
    <text evidence="1">The sequence shown here is derived from an EMBL/GenBank/DDBJ whole genome shotgun (WGS) entry which is preliminary data.</text>
</comment>
<dbReference type="AlphaFoldDB" id="A0A923SPB3"/>
<organism evidence="1 2">
    <name type="scientific">Pontibacter cellulosilyticus</name>
    <dbReference type="NCBI Taxonomy" id="1720253"/>
    <lineage>
        <taxon>Bacteria</taxon>
        <taxon>Pseudomonadati</taxon>
        <taxon>Bacteroidota</taxon>
        <taxon>Cytophagia</taxon>
        <taxon>Cytophagales</taxon>
        <taxon>Hymenobacteraceae</taxon>
        <taxon>Pontibacter</taxon>
    </lineage>
</organism>
<protein>
    <submittedName>
        <fullName evidence="1">Uncharacterized protein</fullName>
    </submittedName>
</protein>
<evidence type="ECO:0000313" key="1">
    <source>
        <dbReference type="EMBL" id="MBC5993985.1"/>
    </source>
</evidence>
<dbReference type="EMBL" id="JACRVF010000004">
    <property type="protein sequence ID" value="MBC5993985.1"/>
    <property type="molecule type" value="Genomic_DNA"/>
</dbReference>
<sequence>MEKIAAYVAKDTEAMQELNINPQKGLLLMGPVGCGKTEIILMLKKFIKPGIKEEYVYDIMMNCSEKGEKALSPYRFGPIFSQSGKPIDCLFDDLGVDPPITHFGRKIIVGQELIYIRHLFFKKTGAKSHFTTNLNVEELTEYYKDISRSRLREMCNVIQFPKDAPDLRH</sequence>
<proteinExistence type="predicted"/>
<reference evidence="1" key="1">
    <citation type="submission" date="2020-08" db="EMBL/GenBank/DDBJ databases">
        <title>Pontibacter sp. SD6 16S ribosomal RNA gene Genome sequencing and assembly.</title>
        <authorList>
            <person name="Kang M."/>
        </authorList>
    </citation>
    <scope>NUCLEOTIDE SEQUENCE</scope>
    <source>
        <strain evidence="1">SD6</strain>
    </source>
</reference>
<dbReference type="Proteomes" id="UP000603640">
    <property type="component" value="Unassembled WGS sequence"/>
</dbReference>
<name>A0A923SPB3_9BACT</name>
<keyword evidence="2" id="KW-1185">Reference proteome</keyword>
<dbReference type="Gene3D" id="3.40.50.300">
    <property type="entry name" value="P-loop containing nucleotide triphosphate hydrolases"/>
    <property type="match status" value="1"/>
</dbReference>